<proteinExistence type="predicted"/>
<evidence type="ECO:0000313" key="2">
    <source>
        <dbReference type="Proteomes" id="UP000198356"/>
    </source>
</evidence>
<dbReference type="AlphaFoldDB" id="A0A239CQ21"/>
<dbReference type="RefSeq" id="WP_089406368.1">
    <property type="nucleotide sequence ID" value="NZ_FZOU01000001.1"/>
</dbReference>
<evidence type="ECO:0000313" key="1">
    <source>
        <dbReference type="EMBL" id="SNS21493.1"/>
    </source>
</evidence>
<name>A0A239CQ21_9BACT</name>
<keyword evidence="2" id="KW-1185">Reference proteome</keyword>
<sequence>MPPEDLELLLASEDRIVAIQLVTGEMFFAEIVMVVDQPPTPDVFLLKVDREPDGAFVATSTTGESILLADVARVAALPSV</sequence>
<reference evidence="1 2" key="1">
    <citation type="submission" date="2017-06" db="EMBL/GenBank/DDBJ databases">
        <authorList>
            <person name="Kim H.J."/>
            <person name="Triplett B.A."/>
        </authorList>
    </citation>
    <scope>NUCLEOTIDE SEQUENCE [LARGE SCALE GENOMIC DNA]</scope>
    <source>
        <strain evidence="1 2">DSM 18704</strain>
    </source>
</reference>
<protein>
    <submittedName>
        <fullName evidence="1">Uncharacterized protein</fullName>
    </submittedName>
</protein>
<dbReference type="Proteomes" id="UP000198356">
    <property type="component" value="Unassembled WGS sequence"/>
</dbReference>
<dbReference type="OrthoDB" id="122391at2"/>
<dbReference type="EMBL" id="FZOU01000001">
    <property type="protein sequence ID" value="SNS21493.1"/>
    <property type="molecule type" value="Genomic_DNA"/>
</dbReference>
<gene>
    <name evidence="1" type="ORF">SAMN05421770_10116</name>
</gene>
<organism evidence="1 2">
    <name type="scientific">Granulicella rosea</name>
    <dbReference type="NCBI Taxonomy" id="474952"/>
    <lineage>
        <taxon>Bacteria</taxon>
        <taxon>Pseudomonadati</taxon>
        <taxon>Acidobacteriota</taxon>
        <taxon>Terriglobia</taxon>
        <taxon>Terriglobales</taxon>
        <taxon>Acidobacteriaceae</taxon>
        <taxon>Granulicella</taxon>
    </lineage>
</organism>
<accession>A0A239CQ21</accession>